<proteinExistence type="predicted"/>
<accession>X1D9N8</accession>
<dbReference type="AlphaFoldDB" id="X1D9N8"/>
<dbReference type="Pfam" id="PF16158">
    <property type="entry name" value="N_BRCA1_IG"/>
    <property type="match status" value="1"/>
</dbReference>
<dbReference type="InterPro" id="IPR032350">
    <property type="entry name" value="Nbr1_FW"/>
</dbReference>
<dbReference type="CDD" id="cd14947">
    <property type="entry name" value="NBR1_like"/>
    <property type="match status" value="1"/>
</dbReference>
<reference evidence="3" key="1">
    <citation type="journal article" date="2014" name="Front. Microbiol.">
        <title>High frequency of phylogenetically diverse reductive dehalogenase-homologous genes in deep subseafloor sedimentary metagenomes.</title>
        <authorList>
            <person name="Kawai M."/>
            <person name="Futagami T."/>
            <person name="Toyoda A."/>
            <person name="Takaki Y."/>
            <person name="Nishi S."/>
            <person name="Hori S."/>
            <person name="Arai W."/>
            <person name="Tsubouchi T."/>
            <person name="Morono Y."/>
            <person name="Uchiyama I."/>
            <person name="Ito T."/>
            <person name="Fujiyama A."/>
            <person name="Inagaki F."/>
            <person name="Takami H."/>
        </authorList>
    </citation>
    <scope>NUCLEOTIDE SEQUENCE</scope>
    <source>
        <strain evidence="3">Expedition CK06-06</strain>
    </source>
</reference>
<feature type="domain" description="Nbr1 FW" evidence="2">
    <location>
        <begin position="19"/>
        <end position="123"/>
    </location>
</feature>
<sequence>TPDTTPCDIAIAGIPIDVTIPDDTVMAPGNKFTKIWRIKNAGACTWTTAYSVAFFSGEQMSAAANVTLSKSVSPGQVIDLAVEMTAPTETGTYQGNWKLRNAEQKLFGIGPNGNSAFWVRIQVVSTPTPTPTAPTPTSTASPTATPPIIQAKGTANLFPGDELDLDTLEINQAISNDLSYESDADGELSLSPINNAQIGRYGESIPGFNECTTVQLSSAALPLDDTKPGVYWCYRTSQGLPGYFEATNFNTENDQLTLNILTWSSP</sequence>
<evidence type="ECO:0000313" key="3">
    <source>
        <dbReference type="EMBL" id="GAG93146.1"/>
    </source>
</evidence>
<protein>
    <recommendedName>
        <fullName evidence="2">Nbr1 FW domain-containing protein</fullName>
    </recommendedName>
</protein>
<comment type="caution">
    <text evidence="3">The sequence shown here is derived from an EMBL/GenBank/DDBJ whole genome shotgun (WGS) entry which is preliminary data.</text>
</comment>
<dbReference type="EMBL" id="BART01023491">
    <property type="protein sequence ID" value="GAG93146.1"/>
    <property type="molecule type" value="Genomic_DNA"/>
</dbReference>
<feature type="region of interest" description="Disordered" evidence="1">
    <location>
        <begin position="127"/>
        <end position="146"/>
    </location>
</feature>
<evidence type="ECO:0000259" key="2">
    <source>
        <dbReference type="Pfam" id="PF16158"/>
    </source>
</evidence>
<organism evidence="3">
    <name type="scientific">marine sediment metagenome</name>
    <dbReference type="NCBI Taxonomy" id="412755"/>
    <lineage>
        <taxon>unclassified sequences</taxon>
        <taxon>metagenomes</taxon>
        <taxon>ecological metagenomes</taxon>
    </lineage>
</organism>
<evidence type="ECO:0000256" key="1">
    <source>
        <dbReference type="SAM" id="MobiDB-lite"/>
    </source>
</evidence>
<name>X1D9N8_9ZZZZ</name>
<gene>
    <name evidence="3" type="ORF">S01H4_42722</name>
</gene>
<dbReference type="PANTHER" id="PTHR20930:SF0">
    <property type="entry name" value="PROTEIN ILRUN"/>
    <property type="match status" value="1"/>
</dbReference>
<dbReference type="PANTHER" id="PTHR20930">
    <property type="entry name" value="OVARIAN CARCINOMA ANTIGEN CA125-RELATED"/>
    <property type="match status" value="1"/>
</dbReference>
<feature type="compositionally biased region" description="Low complexity" evidence="1">
    <location>
        <begin position="135"/>
        <end position="146"/>
    </location>
</feature>
<feature type="non-terminal residue" evidence="3">
    <location>
        <position position="1"/>
    </location>
</feature>
<dbReference type="Gene3D" id="2.60.40.10">
    <property type="entry name" value="Immunoglobulins"/>
    <property type="match status" value="1"/>
</dbReference>
<dbReference type="InterPro" id="IPR013783">
    <property type="entry name" value="Ig-like_fold"/>
</dbReference>